<keyword evidence="3" id="KW-1185">Reference proteome</keyword>
<evidence type="ECO:0000256" key="1">
    <source>
        <dbReference type="SAM" id="MobiDB-lite"/>
    </source>
</evidence>
<feature type="region of interest" description="Disordered" evidence="1">
    <location>
        <begin position="1"/>
        <end position="149"/>
    </location>
</feature>
<comment type="caution">
    <text evidence="2">The sequence shown here is derived from an EMBL/GenBank/DDBJ whole genome shotgun (WGS) entry which is preliminary data.</text>
</comment>
<sequence>MTAGPPACQTRVRSTPVPRPRPATPRPVRRLTGRPTRPSGRWPPVPGPGGPPTSPARHALSTPVRSSGANALRGYRNRTNLPGPPSPSAPGIRATRARPGLTTSRPADVIPLQPLVAQAAVPHRPNSGRPDPVAGRDPGGPHHAGRFHG</sequence>
<evidence type="ECO:0000313" key="3">
    <source>
        <dbReference type="Proteomes" id="UP000214646"/>
    </source>
</evidence>
<feature type="compositionally biased region" description="Pro residues" evidence="1">
    <location>
        <begin position="41"/>
        <end position="54"/>
    </location>
</feature>
<proteinExistence type="predicted"/>
<accession>A0A225DJN2</accession>
<dbReference type="EMBL" id="NIDE01000009">
    <property type="protein sequence ID" value="OWK39914.1"/>
    <property type="molecule type" value="Genomic_DNA"/>
</dbReference>
<name>A0A225DJN2_9BACT</name>
<protein>
    <submittedName>
        <fullName evidence="2">Uncharacterized protein</fullName>
    </submittedName>
</protein>
<dbReference type="AlphaFoldDB" id="A0A225DJN2"/>
<evidence type="ECO:0000313" key="2">
    <source>
        <dbReference type="EMBL" id="OWK39914.1"/>
    </source>
</evidence>
<organism evidence="2 3">
    <name type="scientific">Fimbriiglobus ruber</name>
    <dbReference type="NCBI Taxonomy" id="1908690"/>
    <lineage>
        <taxon>Bacteria</taxon>
        <taxon>Pseudomonadati</taxon>
        <taxon>Planctomycetota</taxon>
        <taxon>Planctomycetia</taxon>
        <taxon>Gemmatales</taxon>
        <taxon>Gemmataceae</taxon>
        <taxon>Fimbriiglobus</taxon>
    </lineage>
</organism>
<gene>
    <name evidence="2" type="ORF">FRUB_05804</name>
</gene>
<reference evidence="3" key="1">
    <citation type="submission" date="2017-06" db="EMBL/GenBank/DDBJ databases">
        <title>Genome analysis of Fimbriiglobus ruber SP5, the first member of the order Planctomycetales with confirmed chitinolytic capability.</title>
        <authorList>
            <person name="Ravin N.V."/>
            <person name="Rakitin A.L."/>
            <person name="Ivanova A.A."/>
            <person name="Beletsky A.V."/>
            <person name="Kulichevskaya I.S."/>
            <person name="Mardanov A.V."/>
            <person name="Dedysh S.N."/>
        </authorList>
    </citation>
    <scope>NUCLEOTIDE SEQUENCE [LARGE SCALE GENOMIC DNA]</scope>
    <source>
        <strain evidence="3">SP5</strain>
    </source>
</reference>
<dbReference type="Proteomes" id="UP000214646">
    <property type="component" value="Unassembled WGS sequence"/>
</dbReference>